<dbReference type="Pfam" id="PF13551">
    <property type="entry name" value="HTH_29"/>
    <property type="match status" value="1"/>
</dbReference>
<dbReference type="AlphaFoldDB" id="T0YGJ4"/>
<feature type="non-terminal residue" evidence="2">
    <location>
        <position position="96"/>
    </location>
</feature>
<dbReference type="EMBL" id="AUZX01014857">
    <property type="protein sequence ID" value="EQD30972.1"/>
    <property type="molecule type" value="Genomic_DNA"/>
</dbReference>
<dbReference type="Gene3D" id="1.10.10.10">
    <property type="entry name" value="Winged helix-like DNA-binding domain superfamily/Winged helix DNA-binding domain"/>
    <property type="match status" value="1"/>
</dbReference>
<gene>
    <name evidence="2" type="ORF">B1A_20139</name>
</gene>
<dbReference type="SUPFAM" id="SSF46689">
    <property type="entry name" value="Homeodomain-like"/>
    <property type="match status" value="1"/>
</dbReference>
<comment type="caution">
    <text evidence="2">The sequence shown here is derived from an EMBL/GenBank/DDBJ whole genome shotgun (WGS) entry which is preliminary data.</text>
</comment>
<proteinExistence type="predicted"/>
<dbReference type="InterPro" id="IPR036388">
    <property type="entry name" value="WH-like_DNA-bd_sf"/>
</dbReference>
<reference evidence="2" key="1">
    <citation type="submission" date="2013-08" db="EMBL/GenBank/DDBJ databases">
        <authorList>
            <person name="Mendez C."/>
            <person name="Richter M."/>
            <person name="Ferrer M."/>
            <person name="Sanchez J."/>
        </authorList>
    </citation>
    <scope>NUCLEOTIDE SEQUENCE</scope>
</reference>
<evidence type="ECO:0000256" key="1">
    <source>
        <dbReference type="SAM" id="MobiDB-lite"/>
    </source>
</evidence>
<name>T0YGJ4_9ZZZZ</name>
<feature type="region of interest" description="Disordered" evidence="1">
    <location>
        <begin position="77"/>
        <end position="96"/>
    </location>
</feature>
<organism evidence="2">
    <name type="scientific">mine drainage metagenome</name>
    <dbReference type="NCBI Taxonomy" id="410659"/>
    <lineage>
        <taxon>unclassified sequences</taxon>
        <taxon>metagenomes</taxon>
        <taxon>ecological metagenomes</taxon>
    </lineage>
</organism>
<dbReference type="InterPro" id="IPR009057">
    <property type="entry name" value="Homeodomain-like_sf"/>
</dbReference>
<protein>
    <submittedName>
        <fullName evidence="2">ISMsm2, transposase</fullName>
    </submittedName>
</protein>
<reference evidence="2" key="2">
    <citation type="journal article" date="2014" name="ISME J.">
        <title>Microbial stratification in low pH oxic and suboxic macroscopic growths along an acid mine drainage.</title>
        <authorList>
            <person name="Mendez-Garcia C."/>
            <person name="Mesa V."/>
            <person name="Sprenger R.R."/>
            <person name="Richter M."/>
            <person name="Diez M.S."/>
            <person name="Solano J."/>
            <person name="Bargiela R."/>
            <person name="Golyshina O.V."/>
            <person name="Manteca A."/>
            <person name="Ramos J.L."/>
            <person name="Gallego J.R."/>
            <person name="Llorente I."/>
            <person name="Martins Dos Santos V.A."/>
            <person name="Jensen O.N."/>
            <person name="Pelaez A.I."/>
            <person name="Sanchez J."/>
            <person name="Ferrer M."/>
        </authorList>
    </citation>
    <scope>NUCLEOTIDE SEQUENCE</scope>
</reference>
<accession>T0YGJ4</accession>
<evidence type="ECO:0000313" key="2">
    <source>
        <dbReference type="EMBL" id="EQD30972.1"/>
    </source>
</evidence>
<sequence>MAAAVRQASRVSLSAGEETQLRAWMLNGASGGLRTRAAIVLAAAEGRTNQQIARRLSIHPGTVGRWRKRFRDLGLEGIRRQAPRPGPGGWARPRRI</sequence>